<dbReference type="Pfam" id="PF01863">
    <property type="entry name" value="YgjP-like"/>
    <property type="match status" value="1"/>
</dbReference>
<accession>A0A1E3G2F7</accession>
<feature type="domain" description="YgjP-like metallopeptidase" evidence="1">
    <location>
        <begin position="40"/>
        <end position="237"/>
    </location>
</feature>
<comment type="caution">
    <text evidence="2">The sequence shown here is derived from an EMBL/GenBank/DDBJ whole genome shotgun (WGS) entry which is preliminary data.</text>
</comment>
<proteinExistence type="predicted"/>
<dbReference type="CDD" id="cd07344">
    <property type="entry name" value="M48_yhfN_like"/>
    <property type="match status" value="1"/>
</dbReference>
<dbReference type="AlphaFoldDB" id="A0A1E3G2F7"/>
<evidence type="ECO:0000259" key="1">
    <source>
        <dbReference type="Pfam" id="PF01863"/>
    </source>
</evidence>
<name>A0A1E3G2F7_9BACT</name>
<evidence type="ECO:0000313" key="3">
    <source>
        <dbReference type="Proteomes" id="UP000094570"/>
    </source>
</evidence>
<keyword evidence="3" id="KW-1185">Reference proteome</keyword>
<evidence type="ECO:0000313" key="2">
    <source>
        <dbReference type="EMBL" id="ODN30471.1"/>
    </source>
</evidence>
<dbReference type="OrthoDB" id="9811177at2"/>
<protein>
    <recommendedName>
        <fullName evidence="1">YgjP-like metallopeptidase domain-containing protein</fullName>
    </recommendedName>
</protein>
<dbReference type="Gene3D" id="3.30.2010.10">
    <property type="entry name" value="Metalloproteases ('zincins'), catalytic domain"/>
    <property type="match status" value="1"/>
</dbReference>
<dbReference type="Proteomes" id="UP000094570">
    <property type="component" value="Unassembled WGS sequence"/>
</dbReference>
<gene>
    <name evidence="2" type="ORF">A4H02_05435</name>
</gene>
<dbReference type="EMBL" id="LWAF01000006">
    <property type="protein sequence ID" value="ODN30471.1"/>
    <property type="molecule type" value="Genomic_DNA"/>
</dbReference>
<dbReference type="PANTHER" id="PTHR30399:SF1">
    <property type="entry name" value="UTP PYROPHOSPHATASE"/>
    <property type="match status" value="1"/>
</dbReference>
<dbReference type="InterPro" id="IPR002725">
    <property type="entry name" value="YgjP-like_metallopeptidase"/>
</dbReference>
<reference evidence="3" key="1">
    <citation type="submission" date="2016-04" db="EMBL/GenBank/DDBJ databases">
        <title>The genome sequence project of a novel Fervidobacterium isolate from a hot spring in Thailand.</title>
        <authorList>
            <person name="Gonzalez J.M."/>
            <person name="Cuecas A."/>
            <person name="Kanoksilapatham W."/>
        </authorList>
    </citation>
    <scope>NUCLEOTIDE SEQUENCE [LARGE SCALE GENOMIC DNA]</scope>
    <source>
        <strain evidence="3">FC2004</strain>
    </source>
</reference>
<dbReference type="InterPro" id="IPR053136">
    <property type="entry name" value="UTP_pyrophosphatase-like"/>
</dbReference>
<dbReference type="PANTHER" id="PTHR30399">
    <property type="entry name" value="UNCHARACTERIZED PROTEIN YGJP"/>
    <property type="match status" value="1"/>
</dbReference>
<dbReference type="STRING" id="1008305.A4H02_05435"/>
<sequence>MGEMVIVSRVQTEIVQPLSLFLAQKGFSLRVVTTSRRSGTVEIKPPGCVVIRIPRGLNDREIVRMLRSVKRWIEAKLPEDFKPLDLQNLVDGDELPYLGKFFEVHFVENQDVPLKFENDFFVHNSFRTVLNTYLKNFYISSAERVLRERVNFYASRYGFSYNRLFIKDVKTRWGSCSSKRNLSFNWRLVMAPLEVIDYVVVHELTHLIIPNHSAEFWKKVERVIPDYRERRSWLRKHGHTLYFI</sequence>
<organism evidence="2 3">
    <name type="scientific">Fervidobacterium thailandense</name>
    <dbReference type="NCBI Taxonomy" id="1008305"/>
    <lineage>
        <taxon>Bacteria</taxon>
        <taxon>Thermotogati</taxon>
        <taxon>Thermotogota</taxon>
        <taxon>Thermotogae</taxon>
        <taxon>Thermotogales</taxon>
        <taxon>Fervidobacteriaceae</taxon>
        <taxon>Fervidobacterium</taxon>
    </lineage>
</organism>